<dbReference type="STRING" id="3818.A0A445EF68"/>
<feature type="region of interest" description="Disordered" evidence="1">
    <location>
        <begin position="100"/>
        <end position="196"/>
    </location>
</feature>
<evidence type="ECO:0000313" key="3">
    <source>
        <dbReference type="Proteomes" id="UP000289738"/>
    </source>
</evidence>
<feature type="region of interest" description="Disordered" evidence="1">
    <location>
        <begin position="380"/>
        <end position="484"/>
    </location>
</feature>
<keyword evidence="3" id="KW-1185">Reference proteome</keyword>
<feature type="region of interest" description="Disordered" evidence="1">
    <location>
        <begin position="537"/>
        <end position="603"/>
    </location>
</feature>
<proteinExistence type="predicted"/>
<comment type="caution">
    <text evidence="2">The sequence shown here is derived from an EMBL/GenBank/DDBJ whole genome shotgun (WGS) entry which is preliminary data.</text>
</comment>
<protein>
    <submittedName>
        <fullName evidence="2">Uncharacterized protein</fullName>
    </submittedName>
</protein>
<feature type="compositionally biased region" description="Basic and acidic residues" evidence="1">
    <location>
        <begin position="151"/>
        <end position="162"/>
    </location>
</feature>
<dbReference type="EMBL" id="SDMP01000002">
    <property type="protein sequence ID" value="RYR73905.1"/>
    <property type="molecule type" value="Genomic_DNA"/>
</dbReference>
<dbReference type="AlphaFoldDB" id="A0A445EF68"/>
<feature type="compositionally biased region" description="Polar residues" evidence="1">
    <location>
        <begin position="164"/>
        <end position="179"/>
    </location>
</feature>
<sequence length="785" mass="87411">MELGTFFLYSNTVQLLEVMEPLEIDLVDIPDTPDRLTTRPGDQKHVRNPEKREKVFPAADEMKKLSNYIILSPSKAPYPSYNGPFFRKTQTEKTLGLGTAHSIGAEKMERGKTVSSRFPAKSSRHGPRSVLDFTEENENSQQLKPAFSHHGSRDKAVEDKKVTSAGNTSSRVVADSSTAFRDKMLPGPNISQERGKGIALPNDSHPPLNTEKQLSLPPQISTTPRVRGQKRLVRNGCISPYNIANRANQATIKDNHQTKEVEESHAVDLVSTNPISTISVEDIVAEERGCNRVKGKQVLIHPSSYGLNTGTVRMASSNPATDFEEGHSASNAVRNSLKISGGQDGWRTTHAHNSIDQHPYDVNGHNLRRSHDVGRFIARQNMNRMDRRDTHSSQSGKDAQGSSSDNAAQATSLTIREIDQLTVTHPATGTLSKRQKKRGSTSGNPGQSSSSSHNPVLNSEVVDLSPEPSYTNRFTEGLDDNDNDKARARQVEADERLARELQEQLYHDDIFEGRGQIDEHLALALQQEENLIRTSFDNHQTSNPMFPRANSQPRSRPHQNPSNRRRVPPQVPSSNRMSQLRSQLRSHIANRSRRPAISSRGRRPRFPVDMDLNMRLDILEALEDAVGDFADLGMGNDIFLAQHDFNEHDYEMLLALDEQNHRHTGASSNQINSLPESTIQVIIPSVKWHLAYTFIIFLADTLCPTTASLSTVPLTVVDLRQETRMTTSQRPVQYALRPQARVKLFAIFPVCTNFTKIVLILGSIGKHHARCASHLSPNLPLVSDG</sequence>
<dbReference type="Proteomes" id="UP000289738">
    <property type="component" value="Chromosome A02"/>
</dbReference>
<feature type="region of interest" description="Disordered" evidence="1">
    <location>
        <begin position="342"/>
        <end position="367"/>
    </location>
</feature>
<feature type="compositionally biased region" description="Polar residues" evidence="1">
    <location>
        <begin position="572"/>
        <end position="585"/>
    </location>
</feature>
<feature type="compositionally biased region" description="Basic residues" evidence="1">
    <location>
        <begin position="588"/>
        <end position="603"/>
    </location>
</feature>
<name>A0A445EF68_ARAHY</name>
<gene>
    <name evidence="2" type="ORF">Ahy_A02g008483</name>
</gene>
<feature type="compositionally biased region" description="Low complexity" evidence="1">
    <location>
        <begin position="440"/>
        <end position="452"/>
    </location>
</feature>
<organism evidence="2 3">
    <name type="scientific">Arachis hypogaea</name>
    <name type="common">Peanut</name>
    <dbReference type="NCBI Taxonomy" id="3818"/>
    <lineage>
        <taxon>Eukaryota</taxon>
        <taxon>Viridiplantae</taxon>
        <taxon>Streptophyta</taxon>
        <taxon>Embryophyta</taxon>
        <taxon>Tracheophyta</taxon>
        <taxon>Spermatophyta</taxon>
        <taxon>Magnoliopsida</taxon>
        <taxon>eudicotyledons</taxon>
        <taxon>Gunneridae</taxon>
        <taxon>Pentapetalae</taxon>
        <taxon>rosids</taxon>
        <taxon>fabids</taxon>
        <taxon>Fabales</taxon>
        <taxon>Fabaceae</taxon>
        <taxon>Papilionoideae</taxon>
        <taxon>50 kb inversion clade</taxon>
        <taxon>dalbergioids sensu lato</taxon>
        <taxon>Dalbergieae</taxon>
        <taxon>Pterocarpus clade</taxon>
        <taxon>Arachis</taxon>
    </lineage>
</organism>
<accession>A0A445EF68</accession>
<feature type="compositionally biased region" description="Polar residues" evidence="1">
    <location>
        <begin position="392"/>
        <end position="414"/>
    </location>
</feature>
<feature type="compositionally biased region" description="Polar residues" evidence="1">
    <location>
        <begin position="421"/>
        <end position="432"/>
    </location>
</feature>
<evidence type="ECO:0000256" key="1">
    <source>
        <dbReference type="SAM" id="MobiDB-lite"/>
    </source>
</evidence>
<evidence type="ECO:0000313" key="2">
    <source>
        <dbReference type="EMBL" id="RYR73905.1"/>
    </source>
</evidence>
<reference evidence="2 3" key="1">
    <citation type="submission" date="2019-01" db="EMBL/GenBank/DDBJ databases">
        <title>Sequencing of cultivated peanut Arachis hypogaea provides insights into genome evolution and oil improvement.</title>
        <authorList>
            <person name="Chen X."/>
        </authorList>
    </citation>
    <scope>NUCLEOTIDE SEQUENCE [LARGE SCALE GENOMIC DNA]</scope>
    <source>
        <strain evidence="3">cv. Fuhuasheng</strain>
        <tissue evidence="2">Leaves</tissue>
    </source>
</reference>
<feature type="compositionally biased region" description="Polar residues" evidence="1">
    <location>
        <begin position="537"/>
        <end position="562"/>
    </location>
</feature>